<dbReference type="EMBL" id="CP046172">
    <property type="protein sequence ID" value="QIS10709.1"/>
    <property type="molecule type" value="Genomic_DNA"/>
</dbReference>
<dbReference type="Pfam" id="PF00106">
    <property type="entry name" value="adh_short"/>
    <property type="match status" value="1"/>
</dbReference>
<comment type="similarity">
    <text evidence="1">Belongs to the short-chain dehydrogenases/reductases (SDR) family.</text>
</comment>
<dbReference type="PANTHER" id="PTHR43976">
    <property type="entry name" value="SHORT CHAIN DEHYDROGENASE"/>
    <property type="match status" value="1"/>
</dbReference>
<accession>A0A6G9YBV5</accession>
<dbReference type="InterPro" id="IPR020904">
    <property type="entry name" value="Sc_DH/Rdtase_CS"/>
</dbReference>
<dbReference type="RefSeq" id="WP_167473648.1">
    <property type="nucleotide sequence ID" value="NZ_CP046172.1"/>
</dbReference>
<keyword evidence="4" id="KW-1185">Reference proteome</keyword>
<gene>
    <name evidence="3" type="ORF">F5544_14110</name>
</gene>
<sequence length="258" mass="27454">MTVVLITGAANGMGAATARHLSGLGYTVVGSDIVERPGLDPVDVRDDAAVRAWVRSAHDAFGRIDAVVTFAVSAIVGAVEETEPDEAATIFDINVLGAHRVLRAVLPIMRAQGSGRIVLVSSGAGAIAEPFGGWYSATKAAIERLGEAVRMETAPFGIHTSVLAPGWTVTPIIDSAVRVSEPIDAYTPARTAVVERVTGYLEAGQTAEAVARTVQRILAATTPEQLYLCGSDVRSSFWSRRLLPARLYHRLVRRYYGV</sequence>
<dbReference type="PANTHER" id="PTHR43976:SF16">
    <property type="entry name" value="SHORT-CHAIN DEHYDROGENASE_REDUCTASE FAMILY PROTEIN"/>
    <property type="match status" value="1"/>
</dbReference>
<dbReference type="InterPro" id="IPR036291">
    <property type="entry name" value="NAD(P)-bd_dom_sf"/>
</dbReference>
<dbReference type="SUPFAM" id="SSF51735">
    <property type="entry name" value="NAD(P)-binding Rossmann-fold domains"/>
    <property type="match status" value="1"/>
</dbReference>
<name>A0A6G9YBV5_9NOCA</name>
<reference evidence="3 4" key="1">
    <citation type="journal article" date="2019" name="ACS Chem. Biol.">
        <title>Identification and Mobilization of a Cryptic Antibiotic Biosynthesis Gene Locus from a Human-Pathogenic Nocardia Isolate.</title>
        <authorList>
            <person name="Herisse M."/>
            <person name="Ishida K."/>
            <person name="Porter J.L."/>
            <person name="Howden B."/>
            <person name="Hertweck C."/>
            <person name="Stinear T.P."/>
            <person name="Pidot S.J."/>
        </authorList>
    </citation>
    <scope>NUCLEOTIDE SEQUENCE [LARGE SCALE GENOMIC DNA]</scope>
    <source>
        <strain evidence="3 4">AUSMDU00012717</strain>
    </source>
</reference>
<keyword evidence="2" id="KW-0560">Oxidoreductase</keyword>
<evidence type="ECO:0000256" key="1">
    <source>
        <dbReference type="ARBA" id="ARBA00006484"/>
    </source>
</evidence>
<dbReference type="Gene3D" id="3.40.50.720">
    <property type="entry name" value="NAD(P)-binding Rossmann-like Domain"/>
    <property type="match status" value="1"/>
</dbReference>
<dbReference type="AlphaFoldDB" id="A0A6G9YBV5"/>
<dbReference type="Proteomes" id="UP000503540">
    <property type="component" value="Chromosome"/>
</dbReference>
<dbReference type="PRINTS" id="PR00081">
    <property type="entry name" value="GDHRDH"/>
</dbReference>
<evidence type="ECO:0000256" key="2">
    <source>
        <dbReference type="ARBA" id="ARBA00023002"/>
    </source>
</evidence>
<dbReference type="InterPro" id="IPR051911">
    <property type="entry name" value="SDR_oxidoreductase"/>
</dbReference>
<dbReference type="PROSITE" id="PS00061">
    <property type="entry name" value="ADH_SHORT"/>
    <property type="match status" value="1"/>
</dbReference>
<dbReference type="InterPro" id="IPR002347">
    <property type="entry name" value="SDR_fam"/>
</dbReference>
<dbReference type="KEGG" id="nah:F5544_14110"/>
<dbReference type="GO" id="GO:0016491">
    <property type="term" value="F:oxidoreductase activity"/>
    <property type="evidence" value="ECO:0007669"/>
    <property type="project" value="UniProtKB-KW"/>
</dbReference>
<organism evidence="3 4">
    <name type="scientific">Nocardia arthritidis</name>
    <dbReference type="NCBI Taxonomy" id="228602"/>
    <lineage>
        <taxon>Bacteria</taxon>
        <taxon>Bacillati</taxon>
        <taxon>Actinomycetota</taxon>
        <taxon>Actinomycetes</taxon>
        <taxon>Mycobacteriales</taxon>
        <taxon>Nocardiaceae</taxon>
        <taxon>Nocardia</taxon>
    </lineage>
</organism>
<protein>
    <submittedName>
        <fullName evidence="3">SDR family NAD(P)-dependent oxidoreductase</fullName>
    </submittedName>
</protein>
<evidence type="ECO:0000313" key="3">
    <source>
        <dbReference type="EMBL" id="QIS10709.1"/>
    </source>
</evidence>
<proteinExistence type="inferred from homology"/>
<evidence type="ECO:0000313" key="4">
    <source>
        <dbReference type="Proteomes" id="UP000503540"/>
    </source>
</evidence>